<evidence type="ECO:0000256" key="2">
    <source>
        <dbReference type="ARBA" id="ARBA00023079"/>
    </source>
</evidence>
<reference evidence="4 5" key="1">
    <citation type="submission" date="2018-02" db="EMBL/GenBank/DDBJ databases">
        <title>The genomes of Aspergillus section Nigri reveals drivers in fungal speciation.</title>
        <authorList>
            <consortium name="DOE Joint Genome Institute"/>
            <person name="Vesth T.C."/>
            <person name="Nybo J."/>
            <person name="Theobald S."/>
            <person name="Brandl J."/>
            <person name="Frisvad J.C."/>
            <person name="Nielsen K.F."/>
            <person name="Lyhne E.K."/>
            <person name="Kogle M.E."/>
            <person name="Kuo A."/>
            <person name="Riley R."/>
            <person name="Clum A."/>
            <person name="Nolan M."/>
            <person name="Lipzen A."/>
            <person name="Salamov A."/>
            <person name="Henrissat B."/>
            <person name="Wiebenga A."/>
            <person name="De vries R.P."/>
            <person name="Grigoriev I.V."/>
            <person name="Mortensen U.H."/>
            <person name="Andersen M.R."/>
            <person name="Baker S.E."/>
        </authorList>
    </citation>
    <scope>NUCLEOTIDE SEQUENCE [LARGE SCALE GENOMIC DNA]</scope>
    <source>
        <strain evidence="4 5">CBS 313.89</strain>
    </source>
</reference>
<dbReference type="RefSeq" id="XP_040806336.1">
    <property type="nucleotide sequence ID" value="XM_040949794.1"/>
</dbReference>
<comment type="similarity">
    <text evidence="3">Belongs to the kynurenine formamidase family.</text>
</comment>
<evidence type="ECO:0000256" key="1">
    <source>
        <dbReference type="ARBA" id="ARBA00022801"/>
    </source>
</evidence>
<dbReference type="InterPro" id="IPR027519">
    <property type="entry name" value="KFase_ver/fungi-typ"/>
</dbReference>
<dbReference type="AlphaFoldDB" id="A0A8G1S4F4"/>
<dbReference type="Gene3D" id="3.40.50.1820">
    <property type="entry name" value="alpha/beta hydrolase"/>
    <property type="match status" value="1"/>
</dbReference>
<dbReference type="GO" id="GO:0034354">
    <property type="term" value="P:'de novo' NAD+ biosynthetic process from L-tryptophan"/>
    <property type="evidence" value="ECO:0007669"/>
    <property type="project" value="UniProtKB-UniRule"/>
</dbReference>
<dbReference type="GeneID" id="63867129"/>
<comment type="domain">
    <text evidence="3">The main chain amide nitrogen atoms of the second glycine and its adjacent residue in the HGGXW motif define the oxyanion hole, and stabilize the oxyanion that forms during the nucleophilic attack by the catalytic serine during substrate cleavage.</text>
</comment>
<dbReference type="GO" id="GO:0004061">
    <property type="term" value="F:arylformamidase activity"/>
    <property type="evidence" value="ECO:0007669"/>
    <property type="project" value="UniProtKB-UniRule"/>
</dbReference>
<evidence type="ECO:0000313" key="4">
    <source>
        <dbReference type="EMBL" id="RAK82326.1"/>
    </source>
</evidence>
<comment type="function">
    <text evidence="3">Catalyzes the hydrolysis of N-formyl-L-kynurenine to L-kynurenine, the second step in the kynurenine pathway of tryptophan degradation. Kynurenine may be further oxidized to nicotinic acid, NAD(H) and NADP(H). Required for elimination of toxic metabolites.</text>
</comment>
<accession>A0A8G1S4F4</accession>
<comment type="catalytic activity">
    <reaction evidence="3">
        <text>N-formyl-L-kynurenine + H2O = L-kynurenine + formate + H(+)</text>
        <dbReference type="Rhea" id="RHEA:13009"/>
        <dbReference type="ChEBI" id="CHEBI:15377"/>
        <dbReference type="ChEBI" id="CHEBI:15378"/>
        <dbReference type="ChEBI" id="CHEBI:15740"/>
        <dbReference type="ChEBI" id="CHEBI:57959"/>
        <dbReference type="ChEBI" id="CHEBI:58629"/>
        <dbReference type="EC" id="3.5.1.9"/>
    </reaction>
</comment>
<dbReference type="EMBL" id="KZ824622">
    <property type="protein sequence ID" value="RAK82326.1"/>
    <property type="molecule type" value="Genomic_DNA"/>
</dbReference>
<comment type="pathway">
    <text evidence="3">Amino-acid degradation; L-tryptophan degradation via kynurenine pathway; L-kynurenine from L-tryptophan: step 2/2.</text>
</comment>
<feature type="active site" evidence="3">
    <location>
        <position position="285"/>
    </location>
</feature>
<organism evidence="4 5">
    <name type="scientific">Aspergillus fijiensis CBS 313.89</name>
    <dbReference type="NCBI Taxonomy" id="1448319"/>
    <lineage>
        <taxon>Eukaryota</taxon>
        <taxon>Fungi</taxon>
        <taxon>Dikarya</taxon>
        <taxon>Ascomycota</taxon>
        <taxon>Pezizomycotina</taxon>
        <taxon>Eurotiomycetes</taxon>
        <taxon>Eurotiomycetidae</taxon>
        <taxon>Eurotiales</taxon>
        <taxon>Aspergillaceae</taxon>
        <taxon>Aspergillus</taxon>
    </lineage>
</organism>
<dbReference type="InterPro" id="IPR050300">
    <property type="entry name" value="GDXG_lipolytic_enzyme"/>
</dbReference>
<sequence length="362" mass="38249">MSITAIPPVIDPMIPETFSYGTNHVLQTVTVTTLSALPDKGYWVICIHGGAWRDPTQTALNYLTPAVSILAASEPYASTTHAHLAGFASINYRLSPHPDHPQDRNSTTPTEYRAARHPDHIADVQAALAFLQRKYGFGDRYILVGHSCGATLAFQSVMGSFRGNQTTTSNNGLVDGHGHGDGHGDGGDGVVSGSGGLGLRLGLGGGSVAMGPQAILGTAGIYDLRVLRDDHVQIAAYQQIIEGAFGEEEALWDAVSPAAVRDARNGVVGGWTAGRLAVLAHSPDDELVNARQHEVMSEALKPWVEAAASSSSQGGGSSSSTSTRRKVELLPIKGAHDDCWDKGIELARAIAFTLDKLLELQE</sequence>
<name>A0A8G1S4F4_9EURO</name>
<dbReference type="OrthoDB" id="420264at2759"/>
<dbReference type="VEuPathDB" id="FungiDB:BO72DRAFT_523673"/>
<keyword evidence="5" id="KW-1185">Reference proteome</keyword>
<dbReference type="HAMAP" id="MF_03014">
    <property type="entry name" value="KFase"/>
    <property type="match status" value="1"/>
</dbReference>
<evidence type="ECO:0000313" key="5">
    <source>
        <dbReference type="Proteomes" id="UP000249789"/>
    </source>
</evidence>
<proteinExistence type="inferred from homology"/>
<feature type="short sequence motif" description="HGGXW" evidence="3">
    <location>
        <begin position="48"/>
        <end position="52"/>
    </location>
</feature>
<comment type="subunit">
    <text evidence="3">Homodimer.</text>
</comment>
<dbReference type="PANTHER" id="PTHR48081">
    <property type="entry name" value="AB HYDROLASE SUPERFAMILY PROTEIN C4A8.06C"/>
    <property type="match status" value="1"/>
</dbReference>
<dbReference type="SUPFAM" id="SSF53474">
    <property type="entry name" value="alpha/beta-Hydrolases"/>
    <property type="match status" value="1"/>
</dbReference>
<dbReference type="UniPathway" id="UPA00333">
    <property type="reaction ID" value="UER00454"/>
</dbReference>
<dbReference type="PANTHER" id="PTHR48081:SF33">
    <property type="entry name" value="KYNURENINE FORMAMIDASE"/>
    <property type="match status" value="1"/>
</dbReference>
<dbReference type="GO" id="GO:0019441">
    <property type="term" value="P:L-tryptophan catabolic process to kynurenine"/>
    <property type="evidence" value="ECO:0007669"/>
    <property type="project" value="UniProtKB-UniRule"/>
</dbReference>
<gene>
    <name evidence="4" type="ORF">BO72DRAFT_523673</name>
</gene>
<dbReference type="InterPro" id="IPR029058">
    <property type="entry name" value="AB_hydrolase_fold"/>
</dbReference>
<feature type="active site" evidence="3">
    <location>
        <position position="336"/>
    </location>
</feature>
<feature type="active site" description="Nucleophile" evidence="3">
    <location>
        <position position="147"/>
    </location>
</feature>
<protein>
    <recommendedName>
        <fullName evidence="3">Kynurenine formamidase</fullName>
        <shortName evidence="3">KFA</shortName>
        <shortName evidence="3">KFase</shortName>
        <ecNumber evidence="3">3.5.1.9</ecNumber>
    </recommendedName>
    <alternativeName>
        <fullName evidence="3">Arylformamidase</fullName>
    </alternativeName>
    <alternativeName>
        <fullName evidence="3">N-formylkynurenine formamidase</fullName>
        <shortName evidence="3">FKF</shortName>
    </alternativeName>
</protein>
<keyword evidence="2 3" id="KW-0823">Tryptophan catabolism</keyword>
<keyword evidence="1 3" id="KW-0378">Hydrolase</keyword>
<evidence type="ECO:0000256" key="3">
    <source>
        <dbReference type="HAMAP-Rule" id="MF_03014"/>
    </source>
</evidence>
<dbReference type="EC" id="3.5.1.9" evidence="3"/>
<dbReference type="Proteomes" id="UP000249789">
    <property type="component" value="Unassembled WGS sequence"/>
</dbReference>